<feature type="non-terminal residue" evidence="2">
    <location>
        <position position="349"/>
    </location>
</feature>
<feature type="region of interest" description="Disordered" evidence="1">
    <location>
        <begin position="262"/>
        <end position="349"/>
    </location>
</feature>
<feature type="compositionally biased region" description="Polar residues" evidence="1">
    <location>
        <begin position="317"/>
        <end position="327"/>
    </location>
</feature>
<feature type="compositionally biased region" description="Low complexity" evidence="1">
    <location>
        <begin position="267"/>
        <end position="280"/>
    </location>
</feature>
<dbReference type="InterPro" id="IPR050657">
    <property type="entry name" value="Ankyrin_repeat_domain"/>
</dbReference>
<dbReference type="SMART" id="SM00248">
    <property type="entry name" value="ANK"/>
    <property type="match status" value="7"/>
</dbReference>
<feature type="compositionally biased region" description="Basic residues" evidence="1">
    <location>
        <begin position="1"/>
        <end position="12"/>
    </location>
</feature>
<comment type="caution">
    <text evidence="2">The sequence shown here is derived from an EMBL/GenBank/DDBJ whole genome shotgun (WGS) entry which is preliminary data.</text>
</comment>
<dbReference type="PROSITE" id="PS50088">
    <property type="entry name" value="ANK_REPEAT"/>
    <property type="match status" value="4"/>
</dbReference>
<dbReference type="InterPro" id="IPR002110">
    <property type="entry name" value="Ankyrin_rpt"/>
</dbReference>
<dbReference type="Pfam" id="PF12796">
    <property type="entry name" value="Ank_2"/>
    <property type="match status" value="2"/>
</dbReference>
<evidence type="ECO:0000313" key="2">
    <source>
        <dbReference type="EMBL" id="CAH1784753.1"/>
    </source>
</evidence>
<proteinExistence type="predicted"/>
<dbReference type="Pfam" id="PF13637">
    <property type="entry name" value="Ank_4"/>
    <property type="match status" value="1"/>
</dbReference>
<keyword evidence="3" id="KW-1185">Reference proteome</keyword>
<reference evidence="2" key="1">
    <citation type="submission" date="2022-03" db="EMBL/GenBank/DDBJ databases">
        <authorList>
            <person name="Martin C."/>
        </authorList>
    </citation>
    <scope>NUCLEOTIDE SEQUENCE</scope>
</reference>
<feature type="region of interest" description="Disordered" evidence="1">
    <location>
        <begin position="1"/>
        <end position="21"/>
    </location>
</feature>
<protein>
    <submittedName>
        <fullName evidence="2">Uncharacterized protein</fullName>
    </submittedName>
</protein>
<dbReference type="Gene3D" id="1.25.40.20">
    <property type="entry name" value="Ankyrin repeat-containing domain"/>
    <property type="match status" value="2"/>
</dbReference>
<gene>
    <name evidence="2" type="ORF">OFUS_LOCUS10893</name>
</gene>
<dbReference type="EMBL" id="CAIIXF020000005">
    <property type="protein sequence ID" value="CAH1784753.1"/>
    <property type="molecule type" value="Genomic_DNA"/>
</dbReference>
<sequence>MKKLFKFGKGKKNTSQELNASSGSLNKSLGYEVREKDLNKLHKAAWSGDVTKIHQFAKKDPNITDKLHRTALHFASTRGHSEVIEALISTWRAKTGQGDNEGKTPLLKAIECDQEACARALMEYKADVNVQDLQGETGLHYTARSGNETLARLLIDYSIDPDIQNKNGLTALHVCAEENQVGIARLLLQSDADPNIRETVDEGRTPLMLACRNNDVNLIKMLLKFKVDIGVKDKKGWTAEDHAVMQGNSSCSELLQDFKVHNHKSPSHSAGQGGSSSHKSTPVKQQAKPALGGYGIPAMDTGGTGDYSDDNTESRISEQNAGSNWSDTEAEDSIAEKHKPQASLPKLNL</sequence>
<accession>A0A8J1T5C1</accession>
<dbReference type="Proteomes" id="UP000749559">
    <property type="component" value="Unassembled WGS sequence"/>
</dbReference>
<dbReference type="PRINTS" id="PR01415">
    <property type="entry name" value="ANKYRIN"/>
</dbReference>
<dbReference type="PANTHER" id="PTHR24147">
    <property type="entry name" value="ANKYRIN REPEAT DOMAIN 36-RELATED"/>
    <property type="match status" value="1"/>
</dbReference>
<evidence type="ECO:0000313" key="3">
    <source>
        <dbReference type="Proteomes" id="UP000749559"/>
    </source>
</evidence>
<dbReference type="PROSITE" id="PS50297">
    <property type="entry name" value="ANK_REP_REGION"/>
    <property type="match status" value="4"/>
</dbReference>
<dbReference type="OrthoDB" id="6066131at2759"/>
<dbReference type="PANTHER" id="PTHR24147:SF53">
    <property type="entry name" value="ANKYRIN REPEAT DOMAIN 26"/>
    <property type="match status" value="1"/>
</dbReference>
<organism evidence="2 3">
    <name type="scientific">Owenia fusiformis</name>
    <name type="common">Polychaete worm</name>
    <dbReference type="NCBI Taxonomy" id="6347"/>
    <lineage>
        <taxon>Eukaryota</taxon>
        <taxon>Metazoa</taxon>
        <taxon>Spiralia</taxon>
        <taxon>Lophotrochozoa</taxon>
        <taxon>Annelida</taxon>
        <taxon>Polychaeta</taxon>
        <taxon>Sedentaria</taxon>
        <taxon>Canalipalpata</taxon>
        <taxon>Sabellida</taxon>
        <taxon>Oweniida</taxon>
        <taxon>Oweniidae</taxon>
        <taxon>Owenia</taxon>
    </lineage>
</organism>
<name>A0A8J1T5C1_OWEFU</name>
<evidence type="ECO:0000256" key="1">
    <source>
        <dbReference type="SAM" id="MobiDB-lite"/>
    </source>
</evidence>
<dbReference type="AlphaFoldDB" id="A0A8J1T5C1"/>
<dbReference type="SUPFAM" id="SSF48403">
    <property type="entry name" value="Ankyrin repeat"/>
    <property type="match status" value="1"/>
</dbReference>
<dbReference type="InterPro" id="IPR036770">
    <property type="entry name" value="Ankyrin_rpt-contain_sf"/>
</dbReference>